<dbReference type="AlphaFoldDB" id="A0A0A0BFJ1"/>
<protein>
    <recommendedName>
        <fullName evidence="1">Aminoglycoside phosphotransferase domain-containing protein</fullName>
    </recommendedName>
</protein>
<evidence type="ECO:0000259" key="1">
    <source>
        <dbReference type="Pfam" id="PF01636"/>
    </source>
</evidence>
<name>A0A0A0BFJ1_9GAMM</name>
<evidence type="ECO:0000313" key="3">
    <source>
        <dbReference type="Proteomes" id="UP000029999"/>
    </source>
</evidence>
<reference evidence="2 3" key="1">
    <citation type="submission" date="2014-09" db="EMBL/GenBank/DDBJ databases">
        <authorList>
            <person name="Grob C."/>
            <person name="Taubert M."/>
            <person name="Howat A.M."/>
            <person name="Burns O.J."/>
            <person name="Dixon J.L."/>
            <person name="Chen Y."/>
            <person name="Murrell J.C."/>
        </authorList>
    </citation>
    <scope>NUCLEOTIDE SEQUENCE [LARGE SCALE GENOMIC DNA]</scope>
    <source>
        <strain evidence="2">L4</strain>
    </source>
</reference>
<organism evidence="2 3">
    <name type="scientific">Methylophaga thiooxydans</name>
    <dbReference type="NCBI Taxonomy" id="392484"/>
    <lineage>
        <taxon>Bacteria</taxon>
        <taxon>Pseudomonadati</taxon>
        <taxon>Pseudomonadota</taxon>
        <taxon>Gammaproteobacteria</taxon>
        <taxon>Thiotrichales</taxon>
        <taxon>Piscirickettsiaceae</taxon>
        <taxon>Methylophaga</taxon>
    </lineage>
</organism>
<dbReference type="InterPro" id="IPR011009">
    <property type="entry name" value="Kinase-like_dom_sf"/>
</dbReference>
<gene>
    <name evidence="2" type="ORF">LP43_1920</name>
</gene>
<evidence type="ECO:0000313" key="2">
    <source>
        <dbReference type="EMBL" id="KGM06696.1"/>
    </source>
</evidence>
<dbReference type="InterPro" id="IPR002575">
    <property type="entry name" value="Aminoglycoside_PTrfase"/>
</dbReference>
<dbReference type="RefSeq" id="WP_052094112.1">
    <property type="nucleotide sequence ID" value="NZ_JRQD01000004.1"/>
</dbReference>
<sequence length="305" mass="35178">MVEKRDLDKAGSNLFQQLKSDSALPELYSAERIPPMFEDSTHQLWRCETADGEMILKCCHRATVEQSPIWQMMQQLFDVSLPDDLARFHDIQAMLENQGVLAIPELIACGVESDDSAAFVLSRVVEGEAIQKKHITDAVVTQFAQQIATLHLKQQTTWGKLFQADKVAEDWPAMLLKTLLRHSRKLRIGEPWLYKVMTQLEQVTPRYFVPIMIDNRWDQYLVNNDKITALVDLDAFVMGPPELELVLLEYQLNAHQAAIFAEEYQKYLPLPDLASQRLTYRLLLFLMNAMGEDNLDRWMKAASHW</sequence>
<dbReference type="Pfam" id="PF01636">
    <property type="entry name" value="APH"/>
    <property type="match status" value="1"/>
</dbReference>
<feature type="domain" description="Aminoglycoside phosphotransferase" evidence="1">
    <location>
        <begin position="45"/>
        <end position="264"/>
    </location>
</feature>
<dbReference type="Proteomes" id="UP000029999">
    <property type="component" value="Unassembled WGS sequence"/>
</dbReference>
<proteinExistence type="predicted"/>
<accession>A0A0A0BFJ1</accession>
<dbReference type="EMBL" id="JRQD01000004">
    <property type="protein sequence ID" value="KGM06696.1"/>
    <property type="molecule type" value="Genomic_DNA"/>
</dbReference>
<dbReference type="STRING" id="392484.LP43_1920"/>
<dbReference type="SUPFAM" id="SSF56112">
    <property type="entry name" value="Protein kinase-like (PK-like)"/>
    <property type="match status" value="1"/>
</dbReference>
<comment type="caution">
    <text evidence="2">The sequence shown here is derived from an EMBL/GenBank/DDBJ whole genome shotgun (WGS) entry which is preliminary data.</text>
</comment>